<dbReference type="EMBL" id="LVJN01000013">
    <property type="protein sequence ID" value="OSM07602.1"/>
    <property type="molecule type" value="Genomic_DNA"/>
</dbReference>
<dbReference type="NCBIfam" id="NF047331">
    <property type="entry name" value="phage_HTJ"/>
    <property type="match status" value="1"/>
</dbReference>
<organism evidence="1 2">
    <name type="scientific">Magnetofaba australis IT-1</name>
    <dbReference type="NCBI Taxonomy" id="1434232"/>
    <lineage>
        <taxon>Bacteria</taxon>
        <taxon>Pseudomonadati</taxon>
        <taxon>Pseudomonadota</taxon>
        <taxon>Magnetococcia</taxon>
        <taxon>Magnetococcales</taxon>
        <taxon>Magnetococcaceae</taxon>
        <taxon>Magnetofaba</taxon>
    </lineage>
</organism>
<name>A0A1Y2K9G3_9PROT</name>
<gene>
    <name evidence="1" type="ORF">MAIT1_04418</name>
</gene>
<dbReference type="OrthoDB" id="7360852at2"/>
<comment type="caution">
    <text evidence="1">The sequence shown here is derived from an EMBL/GenBank/DDBJ whole genome shotgun (WGS) entry which is preliminary data.</text>
</comment>
<protein>
    <submittedName>
        <fullName evidence="1">Uncharacterized protein</fullName>
    </submittedName>
</protein>
<evidence type="ECO:0000313" key="2">
    <source>
        <dbReference type="Proteomes" id="UP000194003"/>
    </source>
</evidence>
<dbReference type="Proteomes" id="UP000194003">
    <property type="component" value="Unassembled WGS sequence"/>
</dbReference>
<evidence type="ECO:0000313" key="1">
    <source>
        <dbReference type="EMBL" id="OSM07602.1"/>
    </source>
</evidence>
<keyword evidence="2" id="KW-1185">Reference proteome</keyword>
<dbReference type="RefSeq" id="WP_085440258.1">
    <property type="nucleotide sequence ID" value="NZ_LVJN01000013.1"/>
</dbReference>
<reference evidence="1 2" key="1">
    <citation type="journal article" date="2016" name="BMC Genomics">
        <title>Combined genomic and structural analyses of a cultured magnetotactic bacterium reveals its niche adaptation to a dynamic environment.</title>
        <authorList>
            <person name="Araujo A.C."/>
            <person name="Morillo V."/>
            <person name="Cypriano J."/>
            <person name="Teixeira L.C."/>
            <person name="Leao P."/>
            <person name="Lyra S."/>
            <person name="Almeida L.G."/>
            <person name="Bazylinski D.A."/>
            <person name="Vasconcellos A.T."/>
            <person name="Abreu F."/>
            <person name="Lins U."/>
        </authorList>
    </citation>
    <scope>NUCLEOTIDE SEQUENCE [LARGE SCALE GENOMIC DNA]</scope>
    <source>
        <strain evidence="1 2">IT-1</strain>
    </source>
</reference>
<dbReference type="AlphaFoldDB" id="A0A1Y2K9G3"/>
<accession>A0A1Y2K9G3</accession>
<proteinExistence type="predicted"/>
<sequence>MADITELQLRRDKLLEKLESLQSRVSYGDKSVQYDLTQVQSALDILDREIARSSDKRIIRHLRVRSRKDL</sequence>